<dbReference type="AlphaFoldDB" id="A0A4Z2F8Y8"/>
<gene>
    <name evidence="2" type="ORF">EYF80_052195</name>
</gene>
<reference evidence="2 3" key="1">
    <citation type="submission" date="2019-03" db="EMBL/GenBank/DDBJ databases">
        <title>First draft genome of Liparis tanakae, snailfish: a comprehensive survey of snailfish specific genes.</title>
        <authorList>
            <person name="Kim W."/>
            <person name="Song I."/>
            <person name="Jeong J.-H."/>
            <person name="Kim D."/>
            <person name="Kim S."/>
            <person name="Ryu S."/>
            <person name="Song J.Y."/>
            <person name="Lee S.K."/>
        </authorList>
    </citation>
    <scope>NUCLEOTIDE SEQUENCE [LARGE SCALE GENOMIC DNA]</scope>
    <source>
        <tissue evidence="2">Muscle</tissue>
    </source>
</reference>
<proteinExistence type="predicted"/>
<feature type="region of interest" description="Disordered" evidence="1">
    <location>
        <begin position="15"/>
        <end position="86"/>
    </location>
</feature>
<evidence type="ECO:0000256" key="1">
    <source>
        <dbReference type="SAM" id="MobiDB-lite"/>
    </source>
</evidence>
<dbReference type="Proteomes" id="UP000314294">
    <property type="component" value="Unassembled WGS sequence"/>
</dbReference>
<name>A0A4Z2F8Y8_9TELE</name>
<evidence type="ECO:0000313" key="3">
    <source>
        <dbReference type="Proteomes" id="UP000314294"/>
    </source>
</evidence>
<accession>A0A4Z2F8Y8</accession>
<keyword evidence="3" id="KW-1185">Reference proteome</keyword>
<protein>
    <submittedName>
        <fullName evidence="2">Uncharacterized protein</fullName>
    </submittedName>
</protein>
<dbReference type="EMBL" id="SRLO01001462">
    <property type="protein sequence ID" value="TNN37638.1"/>
    <property type="molecule type" value="Genomic_DNA"/>
</dbReference>
<comment type="caution">
    <text evidence="2">The sequence shown here is derived from an EMBL/GenBank/DDBJ whole genome shotgun (WGS) entry which is preliminary data.</text>
</comment>
<evidence type="ECO:0000313" key="2">
    <source>
        <dbReference type="EMBL" id="TNN37638.1"/>
    </source>
</evidence>
<organism evidence="2 3">
    <name type="scientific">Liparis tanakae</name>
    <name type="common">Tanaka's snailfish</name>
    <dbReference type="NCBI Taxonomy" id="230148"/>
    <lineage>
        <taxon>Eukaryota</taxon>
        <taxon>Metazoa</taxon>
        <taxon>Chordata</taxon>
        <taxon>Craniata</taxon>
        <taxon>Vertebrata</taxon>
        <taxon>Euteleostomi</taxon>
        <taxon>Actinopterygii</taxon>
        <taxon>Neopterygii</taxon>
        <taxon>Teleostei</taxon>
        <taxon>Neoteleostei</taxon>
        <taxon>Acanthomorphata</taxon>
        <taxon>Eupercaria</taxon>
        <taxon>Perciformes</taxon>
        <taxon>Cottioidei</taxon>
        <taxon>Cottales</taxon>
        <taxon>Liparidae</taxon>
        <taxon>Liparis</taxon>
    </lineage>
</organism>
<sequence length="146" mass="16127">MWFMDRDSSMLCRAALQGSGTETGQEPGALRHGEQEGESQAPDESKVPASSSASSRHHSGRLSLSSSKLPLPDRGLRYPRSSSLASNGKRRRWCQSPLIILIILIILTSLRRTPVLALRSREILLPRKGRCNILIVAPDNWNGKMP</sequence>